<name>A0A3P7IP85_STRVU</name>
<evidence type="ECO:0000313" key="3">
    <source>
        <dbReference type="Proteomes" id="UP000270094"/>
    </source>
</evidence>
<sequence>MAPLASSEVLDDDSSGGPRGRGFTQPASGTSSRAGAVLQHLREQVSIVTHFFDRVLPLRRNSGYVTQSHEEFPRRVLVKS</sequence>
<protein>
    <submittedName>
        <fullName evidence="2">Uncharacterized protein</fullName>
    </submittedName>
</protein>
<dbReference type="AlphaFoldDB" id="A0A3P7IP85"/>
<gene>
    <name evidence="2" type="ORF">SVUK_LOCUS3777</name>
</gene>
<feature type="region of interest" description="Disordered" evidence="1">
    <location>
        <begin position="1"/>
        <end position="35"/>
    </location>
</feature>
<dbReference type="Proteomes" id="UP000270094">
    <property type="component" value="Unassembled WGS sequence"/>
</dbReference>
<evidence type="ECO:0000256" key="1">
    <source>
        <dbReference type="SAM" id="MobiDB-lite"/>
    </source>
</evidence>
<dbReference type="EMBL" id="UYYB01009954">
    <property type="protein sequence ID" value="VDM68779.1"/>
    <property type="molecule type" value="Genomic_DNA"/>
</dbReference>
<reference evidence="2 3" key="1">
    <citation type="submission" date="2018-11" db="EMBL/GenBank/DDBJ databases">
        <authorList>
            <consortium name="Pathogen Informatics"/>
        </authorList>
    </citation>
    <scope>NUCLEOTIDE SEQUENCE [LARGE SCALE GENOMIC DNA]</scope>
</reference>
<organism evidence="2 3">
    <name type="scientific">Strongylus vulgaris</name>
    <name type="common">Blood worm</name>
    <dbReference type="NCBI Taxonomy" id="40348"/>
    <lineage>
        <taxon>Eukaryota</taxon>
        <taxon>Metazoa</taxon>
        <taxon>Ecdysozoa</taxon>
        <taxon>Nematoda</taxon>
        <taxon>Chromadorea</taxon>
        <taxon>Rhabditida</taxon>
        <taxon>Rhabditina</taxon>
        <taxon>Rhabditomorpha</taxon>
        <taxon>Strongyloidea</taxon>
        <taxon>Strongylidae</taxon>
        <taxon>Strongylus</taxon>
    </lineage>
</organism>
<keyword evidence="3" id="KW-1185">Reference proteome</keyword>
<evidence type="ECO:0000313" key="2">
    <source>
        <dbReference type="EMBL" id="VDM68779.1"/>
    </source>
</evidence>
<proteinExistence type="predicted"/>
<accession>A0A3P7IP85</accession>